<evidence type="ECO:0000313" key="2">
    <source>
        <dbReference type="Proteomes" id="UP000321612"/>
    </source>
</evidence>
<dbReference type="Proteomes" id="UP000321612">
    <property type="component" value="Unassembled WGS sequence"/>
</dbReference>
<proteinExistence type="predicted"/>
<evidence type="ECO:0000313" key="1">
    <source>
        <dbReference type="EMBL" id="TXJ59165.1"/>
    </source>
</evidence>
<dbReference type="OrthoDB" id="1083038at2"/>
<comment type="caution">
    <text evidence="1">The sequence shown here is derived from an EMBL/GenBank/DDBJ whole genome shotgun (WGS) entry which is preliminary data.</text>
</comment>
<gene>
    <name evidence="1" type="ORF">ETF27_09625</name>
</gene>
<reference evidence="2" key="1">
    <citation type="submission" date="2019-05" db="EMBL/GenBank/DDBJ databases">
        <title>Prevotella brunnea sp. nov., isolated from a wound of a patient.</title>
        <authorList>
            <person name="Buhl M."/>
        </authorList>
    </citation>
    <scope>NUCLEOTIDE SEQUENCE [LARGE SCALE GENOMIC DNA]</scope>
    <source>
        <strain evidence="2">A2672</strain>
    </source>
</reference>
<name>A0A5C8GB38_9BACT</name>
<accession>A0A5C8GB38</accession>
<dbReference type="EMBL" id="SDIK01000078">
    <property type="protein sequence ID" value="TXJ59165.1"/>
    <property type="molecule type" value="Genomic_DNA"/>
</dbReference>
<sequence>MRNILARVCFPLAHKNKIMKSHYTDWDHRYGIYLDDGWFYVYRSHVLLNHFQMSSDKGKYYFITRTQKSEAMQAGEDSLLEGFMQRDSIF</sequence>
<dbReference type="AlphaFoldDB" id="A0A5C8GB38"/>
<keyword evidence="2" id="KW-1185">Reference proteome</keyword>
<protein>
    <submittedName>
        <fullName evidence="1">Uncharacterized protein</fullName>
    </submittedName>
</protein>
<dbReference type="RefSeq" id="WP_147785757.1">
    <property type="nucleotide sequence ID" value="NZ_SDIK01000078.1"/>
</dbReference>
<organism evidence="1 2">
    <name type="scientific">Prevotella brunnea</name>
    <dbReference type="NCBI Taxonomy" id="2508867"/>
    <lineage>
        <taxon>Bacteria</taxon>
        <taxon>Pseudomonadati</taxon>
        <taxon>Bacteroidota</taxon>
        <taxon>Bacteroidia</taxon>
        <taxon>Bacteroidales</taxon>
        <taxon>Prevotellaceae</taxon>
        <taxon>Prevotella</taxon>
    </lineage>
</organism>